<dbReference type="PROSITE" id="PS00678">
    <property type="entry name" value="WD_REPEATS_1"/>
    <property type="match status" value="1"/>
</dbReference>
<feature type="compositionally biased region" description="Acidic residues" evidence="7">
    <location>
        <begin position="30"/>
        <end position="67"/>
    </location>
</feature>
<dbReference type="Pfam" id="PF00400">
    <property type="entry name" value="WD40"/>
    <property type="match status" value="2"/>
</dbReference>
<dbReference type="PANTHER" id="PTHR45903">
    <property type="entry name" value="GLUTAMATE-RICH WD REPEAT-CONTAINING PROTEIN 1"/>
    <property type="match status" value="1"/>
</dbReference>
<proteinExistence type="predicted"/>
<dbReference type="AlphaFoldDB" id="A0AAV5RJE1"/>
<feature type="repeat" description="WD" evidence="6">
    <location>
        <begin position="391"/>
        <end position="426"/>
    </location>
</feature>
<dbReference type="SMART" id="SM00320">
    <property type="entry name" value="WD40"/>
    <property type="match status" value="5"/>
</dbReference>
<evidence type="ECO:0000313" key="10">
    <source>
        <dbReference type="Proteomes" id="UP001362899"/>
    </source>
</evidence>
<dbReference type="Proteomes" id="UP001362899">
    <property type="component" value="Unassembled WGS sequence"/>
</dbReference>
<organism evidence="9 10">
    <name type="scientific">Starmerella bacillaris</name>
    <name type="common">Yeast</name>
    <name type="synonym">Candida zemplinina</name>
    <dbReference type="NCBI Taxonomy" id="1247836"/>
    <lineage>
        <taxon>Eukaryota</taxon>
        <taxon>Fungi</taxon>
        <taxon>Dikarya</taxon>
        <taxon>Ascomycota</taxon>
        <taxon>Saccharomycotina</taxon>
        <taxon>Dipodascomycetes</taxon>
        <taxon>Dipodascales</taxon>
        <taxon>Trichomonascaceae</taxon>
        <taxon>Starmerella</taxon>
    </lineage>
</organism>
<dbReference type="Gene3D" id="2.130.10.10">
    <property type="entry name" value="YVTN repeat-like/Quinoprotein amine dehydrogenase"/>
    <property type="match status" value="1"/>
</dbReference>
<dbReference type="GO" id="GO:0005730">
    <property type="term" value="C:nucleolus"/>
    <property type="evidence" value="ECO:0007669"/>
    <property type="project" value="TreeGrafter"/>
</dbReference>
<dbReference type="InterPro" id="IPR020472">
    <property type="entry name" value="WD40_PAC1"/>
</dbReference>
<feature type="repeat" description="WD" evidence="6">
    <location>
        <begin position="352"/>
        <end position="387"/>
    </location>
</feature>
<gene>
    <name evidence="9" type="ORF">DASB73_022210</name>
</gene>
<dbReference type="PANTHER" id="PTHR45903:SF1">
    <property type="entry name" value="GLUTAMATE-RICH WD REPEAT-CONTAINING PROTEIN 1"/>
    <property type="match status" value="1"/>
</dbReference>
<keyword evidence="2 6" id="KW-0853">WD repeat</keyword>
<evidence type="ECO:0000259" key="8">
    <source>
        <dbReference type="Pfam" id="PF12265"/>
    </source>
</evidence>
<comment type="caution">
    <text evidence="9">The sequence shown here is derived from an EMBL/GenBank/DDBJ whole genome shotgun (WGS) entry which is preliminary data.</text>
</comment>
<feature type="compositionally biased region" description="Basic and acidic residues" evidence="7">
    <location>
        <begin position="1"/>
        <end position="18"/>
    </location>
</feature>
<dbReference type="InterPro" id="IPR019775">
    <property type="entry name" value="WD40_repeat_CS"/>
</dbReference>
<evidence type="ECO:0000256" key="6">
    <source>
        <dbReference type="PROSITE-ProRule" id="PRU00221"/>
    </source>
</evidence>
<dbReference type="InterPro" id="IPR015943">
    <property type="entry name" value="WD40/YVTN_repeat-like_dom_sf"/>
</dbReference>
<sequence>MKRFNSEEGTAKSSKINENDQPSIVKDSITEDVEMGDFEDPYGDDFESEEEVFEAGENGVPDEEAEKAEEAMETQTESRQRVYLPHRSAPLGPDEQMEADPSTYVMLQSFGVKWPCLSFSIIPDTLGSNRKKFPHEMYMVSGSQATKQSDNELNVIKLSSLSKTQVMDNSDDEEDEDDDIQLDPVLESRDIPTGTTINRVRASNINAGSNGRVMAAAMCENSEVQIYDLTSATKSLEKATGLKWDKKPVHVIKNHKTEGYALDWSKTGSTSLLTGDCNGKIHWTQINESSFVTDKAPFSNPIVNESIEELQWSPVESTVFSSAGSDGHIRIWDTRQQPRKPALSVKVTDVDINVMSWNAKASHLLATGHDDGVIAVWDLRSFSNASPVAKFDFHKRAITSIEWNPNDETVLACGSEDSTVSLWDLSVEADDEDIAEQKRQTADLEDVPPQLLFLHWQPNVKEVHWHPQIPGMLASTGSDGFSIWKSISV</sequence>
<feature type="domain" description="Histone-binding protein RBBP4-like N-terminal" evidence="8">
    <location>
        <begin position="94"/>
        <end position="161"/>
    </location>
</feature>
<dbReference type="PRINTS" id="PR00320">
    <property type="entry name" value="GPROTEINBRPT"/>
</dbReference>
<keyword evidence="4" id="KW-0539">Nucleus</keyword>
<evidence type="ECO:0000256" key="5">
    <source>
        <dbReference type="ARBA" id="ARBA00040876"/>
    </source>
</evidence>
<evidence type="ECO:0000313" key="9">
    <source>
        <dbReference type="EMBL" id="GMM51263.1"/>
    </source>
</evidence>
<feature type="repeat" description="WD" evidence="6">
    <location>
        <begin position="304"/>
        <end position="335"/>
    </location>
</feature>
<feature type="region of interest" description="Disordered" evidence="7">
    <location>
        <begin position="1"/>
        <end position="80"/>
    </location>
</feature>
<dbReference type="Pfam" id="PF12265">
    <property type="entry name" value="CAF1C_H4-bd"/>
    <property type="match status" value="1"/>
</dbReference>
<evidence type="ECO:0000256" key="2">
    <source>
        <dbReference type="ARBA" id="ARBA00022574"/>
    </source>
</evidence>
<evidence type="ECO:0000256" key="4">
    <source>
        <dbReference type="ARBA" id="ARBA00023242"/>
    </source>
</evidence>
<evidence type="ECO:0000256" key="7">
    <source>
        <dbReference type="SAM" id="MobiDB-lite"/>
    </source>
</evidence>
<keyword evidence="3" id="KW-0677">Repeat</keyword>
<evidence type="ECO:0000256" key="1">
    <source>
        <dbReference type="ARBA" id="ARBA00004123"/>
    </source>
</evidence>
<comment type="subcellular location">
    <subcellularLocation>
        <location evidence="1">Nucleus</location>
    </subcellularLocation>
</comment>
<dbReference type="InterPro" id="IPR022052">
    <property type="entry name" value="Histone-bd_RBBP4-like_N"/>
</dbReference>
<dbReference type="InterPro" id="IPR001680">
    <property type="entry name" value="WD40_rpt"/>
</dbReference>
<accession>A0AAV5RJE1</accession>
<keyword evidence="10" id="KW-1185">Reference proteome</keyword>
<dbReference type="EMBL" id="BTGC01000003">
    <property type="protein sequence ID" value="GMM51263.1"/>
    <property type="molecule type" value="Genomic_DNA"/>
</dbReference>
<reference evidence="9 10" key="1">
    <citation type="journal article" date="2023" name="Elife">
        <title>Identification of key yeast species and microbe-microbe interactions impacting larval growth of Drosophila in the wild.</title>
        <authorList>
            <person name="Mure A."/>
            <person name="Sugiura Y."/>
            <person name="Maeda R."/>
            <person name="Honda K."/>
            <person name="Sakurai N."/>
            <person name="Takahashi Y."/>
            <person name="Watada M."/>
            <person name="Katoh T."/>
            <person name="Gotoh A."/>
            <person name="Gotoh Y."/>
            <person name="Taniguchi I."/>
            <person name="Nakamura K."/>
            <person name="Hayashi T."/>
            <person name="Katayama T."/>
            <person name="Uemura T."/>
            <person name="Hattori Y."/>
        </authorList>
    </citation>
    <scope>NUCLEOTIDE SEQUENCE [LARGE SCALE GENOMIC DNA]</scope>
    <source>
        <strain evidence="9 10">SB-73</strain>
    </source>
</reference>
<name>A0AAV5RJE1_STABA</name>
<dbReference type="PROSITE" id="PS50082">
    <property type="entry name" value="WD_REPEATS_2"/>
    <property type="match status" value="3"/>
</dbReference>
<dbReference type="GO" id="GO:0042254">
    <property type="term" value="P:ribosome biogenesis"/>
    <property type="evidence" value="ECO:0007669"/>
    <property type="project" value="TreeGrafter"/>
</dbReference>
<protein>
    <recommendedName>
        <fullName evidence="5">Glutamate-rich WD repeat-containing protein 1</fullName>
    </recommendedName>
</protein>
<evidence type="ECO:0000256" key="3">
    <source>
        <dbReference type="ARBA" id="ARBA00022737"/>
    </source>
</evidence>
<dbReference type="PROSITE" id="PS50294">
    <property type="entry name" value="WD_REPEATS_REGION"/>
    <property type="match status" value="1"/>
</dbReference>
<dbReference type="InterPro" id="IPR051972">
    <property type="entry name" value="Glutamate-rich_WD_repeat"/>
</dbReference>
<dbReference type="InterPro" id="IPR036322">
    <property type="entry name" value="WD40_repeat_dom_sf"/>
</dbReference>
<dbReference type="SUPFAM" id="SSF50978">
    <property type="entry name" value="WD40 repeat-like"/>
    <property type="match status" value="1"/>
</dbReference>